<dbReference type="AlphaFoldDB" id="B3DZV2"/>
<evidence type="ECO:0000313" key="2">
    <source>
        <dbReference type="Proteomes" id="UP000009149"/>
    </source>
</evidence>
<proteinExistence type="predicted"/>
<protein>
    <submittedName>
        <fullName evidence="1">Uncharacterized protein</fullName>
    </submittedName>
</protein>
<organism evidence="1 2">
    <name type="scientific">Methylacidiphilum infernorum (isolate V4)</name>
    <name type="common">Methylokorus infernorum (strain V4)</name>
    <dbReference type="NCBI Taxonomy" id="481448"/>
    <lineage>
        <taxon>Bacteria</taxon>
        <taxon>Pseudomonadati</taxon>
        <taxon>Verrucomicrobiota</taxon>
        <taxon>Methylacidiphilae</taxon>
        <taxon>Methylacidiphilales</taxon>
        <taxon>Methylacidiphilaceae</taxon>
        <taxon>Methylacidiphilum (ex Ratnadevi et al. 2023)</taxon>
    </lineage>
</organism>
<evidence type="ECO:0000313" key="1">
    <source>
        <dbReference type="EMBL" id="ACD84287.1"/>
    </source>
</evidence>
<sequence>MHIRRKKNCFPMASSAVSIGFKRKAVSRKRAVCLRKVYESY</sequence>
<dbReference type="Proteomes" id="UP000009149">
    <property type="component" value="Chromosome"/>
</dbReference>
<dbReference type="EMBL" id="CP000975">
    <property type="protein sequence ID" value="ACD84287.1"/>
    <property type="molecule type" value="Genomic_DNA"/>
</dbReference>
<accession>B3DZV2</accession>
<gene>
    <name evidence="1" type="ordered locus">Minf_2233</name>
</gene>
<name>B3DZV2_METI4</name>
<dbReference type="KEGG" id="min:Minf_2233"/>
<reference evidence="1 2" key="1">
    <citation type="journal article" date="2008" name="Biol. Direct">
        <title>Complete genome sequence of the extremely acidophilic methanotroph isolate V4, Methylacidiphilum infernorum, a representative of the bacterial phylum Verrucomicrobia.</title>
        <authorList>
            <person name="Hou S."/>
            <person name="Makarova K.S."/>
            <person name="Saw J.H."/>
            <person name="Senin P."/>
            <person name="Ly B.V."/>
            <person name="Zhou Z."/>
            <person name="Ren Y."/>
            <person name="Wang J."/>
            <person name="Galperin M.Y."/>
            <person name="Omelchenko M.V."/>
            <person name="Wolf Y.I."/>
            <person name="Yutin N."/>
            <person name="Koonin E.V."/>
            <person name="Stott M.B."/>
            <person name="Mountain B.W."/>
            <person name="Crowe M.A."/>
            <person name="Smirnova A.V."/>
            <person name="Dunfield P.F."/>
            <person name="Feng L."/>
            <person name="Wang L."/>
            <person name="Alam M."/>
        </authorList>
    </citation>
    <scope>NUCLEOTIDE SEQUENCE [LARGE SCALE GENOMIC DNA]</scope>
    <source>
        <strain evidence="2">Isolate V4</strain>
    </source>
</reference>
<dbReference type="HOGENOM" id="CLU_3272644_0_0_0"/>